<accession>A0A1D7SEY2</accession>
<feature type="domain" description="Carbamoyltransferase" evidence="1">
    <location>
        <begin position="73"/>
        <end position="305"/>
    </location>
</feature>
<dbReference type="Proteomes" id="UP000223571">
    <property type="component" value="Segment"/>
</dbReference>
<dbReference type="EMBL" id="KX349291">
    <property type="protein sequence ID" value="AOO11713.1"/>
    <property type="molecule type" value="Genomic_DNA"/>
</dbReference>
<evidence type="ECO:0000259" key="1">
    <source>
        <dbReference type="Pfam" id="PF02543"/>
    </source>
</evidence>
<evidence type="ECO:0000313" key="2">
    <source>
        <dbReference type="EMBL" id="AOO11713.1"/>
    </source>
</evidence>
<dbReference type="EMBL" id="KX349293">
    <property type="protein sequence ID" value="AOO12179.1"/>
    <property type="molecule type" value="Genomic_DNA"/>
</dbReference>
<dbReference type="Proteomes" id="UP000225178">
    <property type="component" value="Segment"/>
</dbReference>
<dbReference type="GO" id="GO:0016740">
    <property type="term" value="F:transferase activity"/>
    <property type="evidence" value="ECO:0007669"/>
    <property type="project" value="UniProtKB-KW"/>
</dbReference>
<dbReference type="EMBL" id="KX349294">
    <property type="protein sequence ID" value="AOO12414.1"/>
    <property type="molecule type" value="Genomic_DNA"/>
</dbReference>
<evidence type="ECO:0000313" key="3">
    <source>
        <dbReference type="EMBL" id="AOO12179.1"/>
    </source>
</evidence>
<reference evidence="6 7" key="1">
    <citation type="journal article" date="2016" name="Environ. Microbiol.">
        <title>Genomic diversification of marine cyanophages into stable ecotypes.</title>
        <authorList>
            <person name="Marston M.F."/>
            <person name="Martiny J.B."/>
        </authorList>
    </citation>
    <scope>NUCLEOTIDE SEQUENCE [LARGE SCALE GENOMIC DNA]</scope>
    <source>
        <strain evidence="2">ES_42_0910</strain>
        <strain evidence="3">Np_20_0711</strain>
        <strain evidence="4">Np_42_0711</strain>
        <strain evidence="5">Sn_13_0910</strain>
    </source>
</reference>
<dbReference type="Gene3D" id="3.30.420.40">
    <property type="match status" value="1"/>
</dbReference>
<dbReference type="PANTHER" id="PTHR34847:SF1">
    <property type="entry name" value="NODULATION PROTEIN U"/>
    <property type="match status" value="1"/>
</dbReference>
<evidence type="ECO:0000313" key="5">
    <source>
        <dbReference type="EMBL" id="AOO12879.1"/>
    </source>
</evidence>
<dbReference type="SUPFAM" id="SSF53067">
    <property type="entry name" value="Actin-like ATPase domain"/>
    <property type="match status" value="1"/>
</dbReference>
<dbReference type="InterPro" id="IPR043129">
    <property type="entry name" value="ATPase_NBD"/>
</dbReference>
<dbReference type="CDD" id="cd24033">
    <property type="entry name" value="ASKHA_NBD_NodU_CmcH-like_N"/>
    <property type="match status" value="1"/>
</dbReference>
<evidence type="ECO:0000313" key="7">
    <source>
        <dbReference type="Proteomes" id="UP000223571"/>
    </source>
</evidence>
<dbReference type="Proteomes" id="UP000221709">
    <property type="component" value="Segment"/>
</dbReference>
<sequence length="337" mass="38644">MEEGRLAKDKHHHIEYFNGGFYGAKLLKNIDHIDHVIFTSFCSKWHDWRRIACCLQAITSQGCSFGEVIFDPYEHHLYHAHNAFYASGFDKSIALVMDGSGALYKPMVDIEGGFYRESESVYHCEYPDRILPKERHYSAYEQAAMEPVTEGINILSNTFPAALIFSRVCESFGFGARGADAGKVMGMYAYGKPDVYKNPWYIKSKTGHWITDNTVMYDDMLPFFDGERDFQKQANIAYKLQEETKKYTMSKLQDIIDKYNPKNIVLSGGYFMNCVNNYAYLKAFPEINFFVDPIAFDSGTAIGAAKKVWYNITGDTTVRKFNNLYFGPDNAYLPRNK</sequence>
<proteinExistence type="predicted"/>
<dbReference type="PANTHER" id="PTHR34847">
    <property type="entry name" value="NODULATION PROTEIN U"/>
    <property type="match status" value="1"/>
</dbReference>
<evidence type="ECO:0000313" key="8">
    <source>
        <dbReference type="Proteomes" id="UP000226130"/>
    </source>
</evidence>
<dbReference type="InterPro" id="IPR003696">
    <property type="entry name" value="Carbtransf_dom"/>
</dbReference>
<dbReference type="EMBL" id="KX349296">
    <property type="protein sequence ID" value="AOO12879.1"/>
    <property type="molecule type" value="Genomic_DNA"/>
</dbReference>
<evidence type="ECO:0000313" key="6">
    <source>
        <dbReference type="Proteomes" id="UP000221709"/>
    </source>
</evidence>
<protein>
    <submittedName>
        <fullName evidence="3">Putative carbamoyltransferase</fullName>
    </submittedName>
</protein>
<dbReference type="InterPro" id="IPR051338">
    <property type="entry name" value="NodU/CmcH_Carbamoyltrnsfr"/>
</dbReference>
<dbReference type="Proteomes" id="UP000226130">
    <property type="component" value="Segment"/>
</dbReference>
<keyword evidence="6" id="KW-1185">Reference proteome</keyword>
<name>A0A1D7SEY2_9CAUD</name>
<organism evidence="3 8">
    <name type="scientific">Cyanophage S-RIM44</name>
    <dbReference type="NCBI Taxonomy" id="1278485"/>
    <lineage>
        <taxon>Viruses</taxon>
        <taxon>Duplodnaviria</taxon>
        <taxon>Heunggongvirae</taxon>
        <taxon>Uroviricota</taxon>
        <taxon>Caudoviricetes</taxon>
        <taxon>Pantevenvirales</taxon>
        <taxon>Kyanoviridae</taxon>
        <taxon>Vellamovirus</taxon>
        <taxon>Vellamovirus rhodeisland44</taxon>
    </lineage>
</organism>
<dbReference type="Pfam" id="PF02543">
    <property type="entry name" value="Carbam_trans_N"/>
    <property type="match status" value="1"/>
</dbReference>
<evidence type="ECO:0000313" key="4">
    <source>
        <dbReference type="EMBL" id="AOO12414.1"/>
    </source>
</evidence>
<gene>
    <name evidence="2" type="ORF">ES420910_236</name>
    <name evidence="3" type="ORF">Np200711_237</name>
    <name evidence="4" type="ORF">Np420711_236</name>
    <name evidence="5" type="ORF">Sn130910_236</name>
</gene>
<keyword evidence="3" id="KW-0808">Transferase</keyword>